<proteinExistence type="predicted"/>
<evidence type="ECO:0000256" key="1">
    <source>
        <dbReference type="ARBA" id="ARBA00022723"/>
    </source>
</evidence>
<gene>
    <name evidence="5" type="ORF">LOC68_10335</name>
</gene>
<dbReference type="RefSeq" id="WP_230218270.1">
    <property type="nucleotide sequence ID" value="NZ_JAJKFT010000004.1"/>
</dbReference>
<keyword evidence="2" id="KW-0408">Iron</keyword>
<dbReference type="Gene3D" id="3.30.70.20">
    <property type="match status" value="1"/>
</dbReference>
<keyword evidence="1" id="KW-0479">Metal-binding</keyword>
<evidence type="ECO:0000313" key="6">
    <source>
        <dbReference type="Proteomes" id="UP001139103"/>
    </source>
</evidence>
<comment type="caution">
    <text evidence="5">The sequence shown here is derived from an EMBL/GenBank/DDBJ whole genome shotgun (WGS) entry which is preliminary data.</text>
</comment>
<feature type="domain" description="4Fe-4S ferredoxin-type" evidence="4">
    <location>
        <begin position="1"/>
        <end position="29"/>
    </location>
</feature>
<keyword evidence="6" id="KW-1185">Reference proteome</keyword>
<dbReference type="EMBL" id="JAJKFT010000004">
    <property type="protein sequence ID" value="MCC9628796.1"/>
    <property type="molecule type" value="Genomic_DNA"/>
</dbReference>
<dbReference type="InterPro" id="IPR017900">
    <property type="entry name" value="4Fe4S_Fe_S_CS"/>
</dbReference>
<evidence type="ECO:0000259" key="4">
    <source>
        <dbReference type="PROSITE" id="PS51379"/>
    </source>
</evidence>
<dbReference type="AlphaFoldDB" id="A0A9X1SGK6"/>
<sequence>MALKIVDRCVNCHACQMVCPTGSIRKGKNDAHFLINQDTCTECVGSYDEPQCSSICPIECAIEFSDGSPVNPFGSLTGLPLDKAPLV</sequence>
<dbReference type="SUPFAM" id="SSF54862">
    <property type="entry name" value="4Fe-4S ferredoxins"/>
    <property type="match status" value="1"/>
</dbReference>
<evidence type="ECO:0000256" key="2">
    <source>
        <dbReference type="ARBA" id="ARBA00023004"/>
    </source>
</evidence>
<dbReference type="Pfam" id="PF13237">
    <property type="entry name" value="Fer4_10"/>
    <property type="match status" value="1"/>
</dbReference>
<keyword evidence="3" id="KW-0411">Iron-sulfur</keyword>
<dbReference type="GO" id="GO:0051536">
    <property type="term" value="F:iron-sulfur cluster binding"/>
    <property type="evidence" value="ECO:0007669"/>
    <property type="project" value="UniProtKB-KW"/>
</dbReference>
<reference evidence="5" key="1">
    <citation type="submission" date="2021-11" db="EMBL/GenBank/DDBJ databases">
        <title>Genome sequence.</title>
        <authorList>
            <person name="Sun Q."/>
        </authorList>
    </citation>
    <scope>NUCLEOTIDE SEQUENCE</scope>
    <source>
        <strain evidence="5">JC732</strain>
    </source>
</reference>
<evidence type="ECO:0000313" key="5">
    <source>
        <dbReference type="EMBL" id="MCC9628796.1"/>
    </source>
</evidence>
<accession>A0A9X1SGK6</accession>
<protein>
    <submittedName>
        <fullName evidence="5">4Fe-4S binding protein</fullName>
    </submittedName>
</protein>
<dbReference type="InterPro" id="IPR017896">
    <property type="entry name" value="4Fe4S_Fe-S-bd"/>
</dbReference>
<dbReference type="Proteomes" id="UP001139103">
    <property type="component" value="Unassembled WGS sequence"/>
</dbReference>
<dbReference type="PROSITE" id="PS00198">
    <property type="entry name" value="4FE4S_FER_1"/>
    <property type="match status" value="1"/>
</dbReference>
<dbReference type="PROSITE" id="PS51379">
    <property type="entry name" value="4FE4S_FER_2"/>
    <property type="match status" value="1"/>
</dbReference>
<dbReference type="GO" id="GO:0046872">
    <property type="term" value="F:metal ion binding"/>
    <property type="evidence" value="ECO:0007669"/>
    <property type="project" value="UniProtKB-KW"/>
</dbReference>
<organism evidence="5 6">
    <name type="scientific">Blastopirellula sediminis</name>
    <dbReference type="NCBI Taxonomy" id="2894196"/>
    <lineage>
        <taxon>Bacteria</taxon>
        <taxon>Pseudomonadati</taxon>
        <taxon>Planctomycetota</taxon>
        <taxon>Planctomycetia</taxon>
        <taxon>Pirellulales</taxon>
        <taxon>Pirellulaceae</taxon>
        <taxon>Blastopirellula</taxon>
    </lineage>
</organism>
<evidence type="ECO:0000256" key="3">
    <source>
        <dbReference type="ARBA" id="ARBA00023014"/>
    </source>
</evidence>
<name>A0A9X1SGK6_9BACT</name>